<evidence type="ECO:0000313" key="1">
    <source>
        <dbReference type="EMBL" id="AFS00663.1"/>
    </source>
</evidence>
<dbReference type="eggNOG" id="COG4506">
    <property type="taxonomic scope" value="Bacteria"/>
</dbReference>
<organism evidence="1 2">
    <name type="scientific">Lentilactobacillus buchneri subsp. silagei CD034</name>
    <dbReference type="NCBI Taxonomy" id="1071400"/>
    <lineage>
        <taxon>Bacteria</taxon>
        <taxon>Bacillati</taxon>
        <taxon>Bacillota</taxon>
        <taxon>Bacilli</taxon>
        <taxon>Lactobacillales</taxon>
        <taxon>Lactobacillaceae</taxon>
        <taxon>Lentilactobacillus</taxon>
        <taxon>Lentilactobacillus buchneri subsp. silagei</taxon>
    </lineage>
</organism>
<dbReference type="HOGENOM" id="CLU_120388_3_0_9"/>
<dbReference type="InterPro" id="IPR015231">
    <property type="entry name" value="DUF1934"/>
</dbReference>
<dbReference type="KEGG" id="lbn:LBUCD034_1647"/>
<name>J9W2D3_LENBU</name>
<accession>J9W2D3</accession>
<evidence type="ECO:0008006" key="3">
    <source>
        <dbReference type="Google" id="ProtNLM"/>
    </source>
</evidence>
<dbReference type="Gene3D" id="2.40.128.20">
    <property type="match status" value="1"/>
</dbReference>
<protein>
    <recommendedName>
        <fullName evidence="3">DUF1934 domain-containing protein</fullName>
    </recommendedName>
</protein>
<dbReference type="InterPro" id="IPR012674">
    <property type="entry name" value="Calycin"/>
</dbReference>
<dbReference type="AlphaFoldDB" id="J9W2D3"/>
<evidence type="ECO:0000313" key="2">
    <source>
        <dbReference type="Proteomes" id="UP000007332"/>
    </source>
</evidence>
<reference evidence="1 2" key="1">
    <citation type="journal article" date="2012" name="J. Biotechnol.">
        <title>Insights into the completely annotated genome of Lactobacillus buchneri CD034, a strain isolated from stable grass silage.</title>
        <authorList>
            <person name="Heinl S."/>
            <person name="Wibberg D."/>
            <person name="Eikmeyer F."/>
            <person name="Szczepanowski R."/>
            <person name="Blom J."/>
            <person name="Linke B."/>
            <person name="Goesmann A."/>
            <person name="Grabherr R."/>
            <person name="Schwab H."/>
            <person name="Puhler A."/>
            <person name="Schluter A."/>
        </authorList>
    </citation>
    <scope>NUCLEOTIDE SEQUENCE [LARGE SCALE GENOMIC DNA]</scope>
    <source>
        <strain evidence="1 2">CD034</strain>
    </source>
</reference>
<proteinExistence type="predicted"/>
<dbReference type="EMBL" id="CP003043">
    <property type="protein sequence ID" value="AFS00663.1"/>
    <property type="molecule type" value="Genomic_DNA"/>
</dbReference>
<dbReference type="SUPFAM" id="SSF50814">
    <property type="entry name" value="Lipocalins"/>
    <property type="match status" value="1"/>
</dbReference>
<dbReference type="Proteomes" id="UP000007332">
    <property type="component" value="Chromosome"/>
</dbReference>
<dbReference type="Pfam" id="PF09148">
    <property type="entry name" value="DUF1934"/>
    <property type="match status" value="1"/>
</dbReference>
<dbReference type="PATRIC" id="fig|1071400.3.peg.1586"/>
<gene>
    <name evidence="1" type="ORF">LBUCD034_1647</name>
</gene>
<dbReference type="STRING" id="1071400.LBUCD034_1647"/>
<keyword evidence="2" id="KW-1185">Reference proteome</keyword>
<sequence>MSAKCCRGIYNKLVRTRFKRRCIMDNLTTGVPVQIHLETNILQEGQKSNFVFDVTGQLVRVGSSLYIRYEEETEDGGVPVTIKISDNGNVKLTRSGENRLQLLFSDGKRIAARYRTPYGLMDVQTVTSALDMEILDAPLRGNIGIDYLLYAGDALLGKYNIRLQFTI</sequence>